<dbReference type="GO" id="GO:0000967">
    <property type="term" value="P:rRNA 5'-end processing"/>
    <property type="evidence" value="ECO:0007669"/>
    <property type="project" value="UniProtKB-UniRule"/>
</dbReference>
<name>A0A2H0UFR5_9BACT</name>
<dbReference type="InterPro" id="IPR006641">
    <property type="entry name" value="YqgF/RNaseH-like_dom"/>
</dbReference>
<comment type="similarity">
    <text evidence="5">Belongs to the YqgF HJR family.</text>
</comment>
<accession>A0A2H0UFR5</accession>
<keyword evidence="1 5" id="KW-0963">Cytoplasm</keyword>
<proteinExistence type="inferred from homology"/>
<dbReference type="PANTHER" id="PTHR33317">
    <property type="entry name" value="POLYNUCLEOTIDYL TRANSFERASE, RIBONUCLEASE H-LIKE SUPERFAMILY PROTEIN"/>
    <property type="match status" value="1"/>
</dbReference>
<evidence type="ECO:0000313" key="7">
    <source>
        <dbReference type="EMBL" id="PIR84645.1"/>
    </source>
</evidence>
<feature type="domain" description="YqgF/RNase H-like" evidence="6">
    <location>
        <begin position="5"/>
        <end position="103"/>
    </location>
</feature>
<dbReference type="Gene3D" id="3.30.420.140">
    <property type="entry name" value="YqgF/RNase H-like domain"/>
    <property type="match status" value="1"/>
</dbReference>
<evidence type="ECO:0000256" key="1">
    <source>
        <dbReference type="ARBA" id="ARBA00022490"/>
    </source>
</evidence>
<dbReference type="SUPFAM" id="SSF53098">
    <property type="entry name" value="Ribonuclease H-like"/>
    <property type="match status" value="1"/>
</dbReference>
<dbReference type="GO" id="GO:0016788">
    <property type="term" value="F:hydrolase activity, acting on ester bonds"/>
    <property type="evidence" value="ECO:0007669"/>
    <property type="project" value="UniProtKB-UniRule"/>
</dbReference>
<comment type="caution">
    <text evidence="7">The sequence shown here is derived from an EMBL/GenBank/DDBJ whole genome shotgun (WGS) entry which is preliminary data.</text>
</comment>
<dbReference type="PANTHER" id="PTHR33317:SF4">
    <property type="entry name" value="POLYNUCLEOTIDYL TRANSFERASE, RIBONUCLEASE H-LIKE SUPERFAMILY PROTEIN"/>
    <property type="match status" value="1"/>
</dbReference>
<evidence type="ECO:0000256" key="5">
    <source>
        <dbReference type="HAMAP-Rule" id="MF_00651"/>
    </source>
</evidence>
<evidence type="ECO:0000259" key="6">
    <source>
        <dbReference type="SMART" id="SM00732"/>
    </source>
</evidence>
<protein>
    <recommendedName>
        <fullName evidence="5">Putative pre-16S rRNA nuclease</fullName>
        <ecNumber evidence="5">3.1.-.-</ecNumber>
    </recommendedName>
</protein>
<dbReference type="Proteomes" id="UP000229344">
    <property type="component" value="Unassembled WGS sequence"/>
</dbReference>
<gene>
    <name evidence="7" type="ORF">COU16_03690</name>
</gene>
<evidence type="ECO:0000313" key="8">
    <source>
        <dbReference type="Proteomes" id="UP000229344"/>
    </source>
</evidence>
<evidence type="ECO:0000256" key="2">
    <source>
        <dbReference type="ARBA" id="ARBA00022517"/>
    </source>
</evidence>
<dbReference type="NCBIfam" id="TIGR00250">
    <property type="entry name" value="RNAse_H_YqgF"/>
    <property type="match status" value="1"/>
</dbReference>
<dbReference type="AlphaFoldDB" id="A0A2H0UFR5"/>
<evidence type="ECO:0000256" key="3">
    <source>
        <dbReference type="ARBA" id="ARBA00022722"/>
    </source>
</evidence>
<dbReference type="CDD" id="cd16964">
    <property type="entry name" value="YqgF"/>
    <property type="match status" value="1"/>
</dbReference>
<evidence type="ECO:0000256" key="4">
    <source>
        <dbReference type="ARBA" id="ARBA00022801"/>
    </source>
</evidence>
<dbReference type="InterPro" id="IPR012337">
    <property type="entry name" value="RNaseH-like_sf"/>
</dbReference>
<keyword evidence="2 5" id="KW-0690">Ribosome biogenesis</keyword>
<keyword evidence="4 5" id="KW-0378">Hydrolase</keyword>
<dbReference type="InterPro" id="IPR005227">
    <property type="entry name" value="YqgF"/>
</dbReference>
<dbReference type="EMBL" id="PFBI01000006">
    <property type="protein sequence ID" value="PIR84645.1"/>
    <property type="molecule type" value="Genomic_DNA"/>
</dbReference>
<dbReference type="GO" id="GO:0004518">
    <property type="term" value="F:nuclease activity"/>
    <property type="evidence" value="ECO:0007669"/>
    <property type="project" value="UniProtKB-KW"/>
</dbReference>
<sequence length="130" mass="14234">MKQRGRYMGIDYGTKKLGVAFSDETGTMAFPHDTIPNDDKLLSVIESLIEEKGVIELVIGYSLGRDGLPNAVQEAIDEFAGDITLRTGIPIHFEPEQYTTQEAMRLQGKNAKTDASAAAIILNSFLTRSV</sequence>
<dbReference type="SMART" id="SM00732">
    <property type="entry name" value="YqgFc"/>
    <property type="match status" value="1"/>
</dbReference>
<reference evidence="8" key="1">
    <citation type="submission" date="2017-09" db="EMBL/GenBank/DDBJ databases">
        <title>Depth-based differentiation of microbial function through sediment-hosted aquifers and enrichment of novel symbionts in the deep terrestrial subsurface.</title>
        <authorList>
            <person name="Probst A.J."/>
            <person name="Ladd B."/>
            <person name="Jarett J.K."/>
            <person name="Geller-Mcgrath D.E."/>
            <person name="Sieber C.M.K."/>
            <person name="Emerson J.B."/>
            <person name="Anantharaman K."/>
            <person name="Thomas B.C."/>
            <person name="Malmstrom R."/>
            <person name="Stieglmeier M."/>
            <person name="Klingl A."/>
            <person name="Woyke T."/>
            <person name="Ryan C.M."/>
            <person name="Banfield J.F."/>
        </authorList>
    </citation>
    <scope>NUCLEOTIDE SEQUENCE [LARGE SCALE GENOMIC DNA]</scope>
</reference>
<dbReference type="Pfam" id="PF03652">
    <property type="entry name" value="RuvX"/>
    <property type="match status" value="1"/>
</dbReference>
<comment type="subcellular location">
    <subcellularLocation>
        <location evidence="5">Cytoplasm</location>
    </subcellularLocation>
</comment>
<dbReference type="EC" id="3.1.-.-" evidence="5"/>
<keyword evidence="3 5" id="KW-0540">Nuclease</keyword>
<organism evidence="7 8">
    <name type="scientific">Candidatus Kaiserbacteria bacterium CG10_big_fil_rev_8_21_14_0_10_47_16</name>
    <dbReference type="NCBI Taxonomy" id="1974608"/>
    <lineage>
        <taxon>Bacteria</taxon>
        <taxon>Candidatus Kaiseribacteriota</taxon>
    </lineage>
</organism>
<dbReference type="InterPro" id="IPR037027">
    <property type="entry name" value="YqgF/RNaseH-like_dom_sf"/>
</dbReference>
<dbReference type="GO" id="GO:0005829">
    <property type="term" value="C:cytosol"/>
    <property type="evidence" value="ECO:0007669"/>
    <property type="project" value="TreeGrafter"/>
</dbReference>
<comment type="function">
    <text evidence="5">Could be a nuclease involved in processing of the 5'-end of pre-16S rRNA.</text>
</comment>
<dbReference type="HAMAP" id="MF_00651">
    <property type="entry name" value="Nuclease_YqgF"/>
    <property type="match status" value="1"/>
</dbReference>